<feature type="compositionally biased region" description="Polar residues" evidence="1">
    <location>
        <begin position="16"/>
        <end position="29"/>
    </location>
</feature>
<feature type="region of interest" description="Disordered" evidence="1">
    <location>
        <begin position="172"/>
        <end position="215"/>
    </location>
</feature>
<evidence type="ECO:0000313" key="3">
    <source>
        <dbReference type="RefSeq" id="XP_032806175.1"/>
    </source>
</evidence>
<feature type="region of interest" description="Disordered" evidence="1">
    <location>
        <begin position="105"/>
        <end position="159"/>
    </location>
</feature>
<feature type="region of interest" description="Disordered" evidence="1">
    <location>
        <begin position="260"/>
        <end position="299"/>
    </location>
</feature>
<protein>
    <submittedName>
        <fullName evidence="3">Uncharacterized protein LOC116940449 isoform X1</fullName>
    </submittedName>
</protein>
<feature type="compositionally biased region" description="Gly residues" evidence="1">
    <location>
        <begin position="634"/>
        <end position="654"/>
    </location>
</feature>
<feature type="compositionally biased region" description="Basic and acidic residues" evidence="1">
    <location>
        <begin position="542"/>
        <end position="552"/>
    </location>
</feature>
<name>A0AAJ7SWQ7_PETMA</name>
<dbReference type="Proteomes" id="UP001318040">
    <property type="component" value="Chromosome 9"/>
</dbReference>
<keyword evidence="2" id="KW-1185">Reference proteome</keyword>
<evidence type="ECO:0000256" key="1">
    <source>
        <dbReference type="SAM" id="MobiDB-lite"/>
    </source>
</evidence>
<feature type="compositionally biased region" description="Low complexity" evidence="1">
    <location>
        <begin position="472"/>
        <end position="484"/>
    </location>
</feature>
<gene>
    <name evidence="3" type="primary">LOC116940449</name>
</gene>
<sequence>METLRPAPASGMKLSETPSVANCTENANPTCRPDDPGQATADSDHPPDASCKKVPTDGSFKLEDWLSEAGLSAASHKNNNNVEILSTAMHVLQRADVMLQGLAQADGRAGDAEQRPAGGGRPDGAHERPPSEPPWAPYRRDADGLPSARSPRAPPCNPLAVRLSRLGGYDGNAQPWRGGVGQLPRPPAVAAESEKRRSADGAPTRWGAQAERPDCGPPAAVACGRPARPALLKLDGREDVEKRRRRRQLKAFQVRFKDLCDDADEGGGGGGSAAAKDGDGGGRAVQADARPEMDAEPRRTLVSKVPTSRRFFRPLHSRLGERTLHSSATQTAAAVVATAPPGDGAGSAQHVAAPNACCPGSARGARCGQWLDDGPQPAPADAEYQPSSSSANGESRAVANVLNVAGAAHVKNHQPVETACGARWLPATTSAMEPTQKFSGDAQMNGDWRTSPIARTTSPCRDGCVKPKDRLNSSQTNASSSPSTGIGASDTRASDVTGVQPQGGERGGQETSAAAVSPPACSDAEVGRTDEAVGQGAGSSCAREEPEPRRDTLNGASPNGSAAEERERAARPGESQASADREGRGGASDAEAPPRNDARRGEEASGDAGAKGDAGGPENERKDESRTAPVAGEGTSGGVGGGSGSGGGSGGGGESQASQNEVNALRERLAAMEEVLRASQDTIKLLLEVIRQLERADATRRGVAYRTGQDTNNCATCRRSACIIYSVEHDFRQQESMLHQALTPPRGCRAATALPSPHALLPPALPPAVAAAPDPCQDGQDLQPTMAAAAASVAPSDRHGGPQPRGAARKNGKGCFWFL</sequence>
<dbReference type="PANTHER" id="PTHR28682">
    <property type="entry name" value="INHIBITORY SYNAPTIC FACTOR 2A-RELATED"/>
    <property type="match status" value="1"/>
</dbReference>
<dbReference type="Pfam" id="PF15265">
    <property type="entry name" value="FAM196"/>
    <property type="match status" value="1"/>
</dbReference>
<dbReference type="RefSeq" id="XP_032806175.1">
    <property type="nucleotide sequence ID" value="XM_032950284.1"/>
</dbReference>
<feature type="compositionally biased region" description="Basic and acidic residues" evidence="1">
    <location>
        <begin position="592"/>
        <end position="603"/>
    </location>
</feature>
<proteinExistence type="predicted"/>
<evidence type="ECO:0000313" key="2">
    <source>
        <dbReference type="Proteomes" id="UP001318040"/>
    </source>
</evidence>
<organism evidence="2 3">
    <name type="scientific">Petromyzon marinus</name>
    <name type="common">Sea lamprey</name>
    <dbReference type="NCBI Taxonomy" id="7757"/>
    <lineage>
        <taxon>Eukaryota</taxon>
        <taxon>Metazoa</taxon>
        <taxon>Chordata</taxon>
        <taxon>Craniata</taxon>
        <taxon>Vertebrata</taxon>
        <taxon>Cyclostomata</taxon>
        <taxon>Hyperoartia</taxon>
        <taxon>Petromyzontiformes</taxon>
        <taxon>Petromyzontidae</taxon>
        <taxon>Petromyzon</taxon>
    </lineage>
</organism>
<dbReference type="AlphaFoldDB" id="A0AAJ7SWQ7"/>
<dbReference type="InterPro" id="IPR029337">
    <property type="entry name" value="INSYN2"/>
</dbReference>
<feature type="region of interest" description="Disordered" evidence="1">
    <location>
        <begin position="1"/>
        <end position="57"/>
    </location>
</feature>
<feature type="compositionally biased region" description="Basic and acidic residues" evidence="1">
    <location>
        <begin position="42"/>
        <end position="57"/>
    </location>
</feature>
<feature type="region of interest" description="Disordered" evidence="1">
    <location>
        <begin position="435"/>
        <end position="662"/>
    </location>
</feature>
<feature type="compositionally biased region" description="Basic and acidic residues" evidence="1">
    <location>
        <begin position="289"/>
        <end position="299"/>
    </location>
</feature>
<reference evidence="3" key="1">
    <citation type="submission" date="2025-08" db="UniProtKB">
        <authorList>
            <consortium name="RefSeq"/>
        </authorList>
    </citation>
    <scope>IDENTIFICATION</scope>
    <source>
        <tissue evidence="3">Sperm</tissue>
    </source>
</reference>
<feature type="region of interest" description="Disordered" evidence="1">
    <location>
        <begin position="368"/>
        <end position="395"/>
    </location>
</feature>
<accession>A0AAJ7SWQ7</accession>
<dbReference type="KEGG" id="pmrn:116940449"/>